<keyword evidence="1" id="KW-0813">Transport</keyword>
<keyword evidence="4" id="KW-0676">Redox-active center</keyword>
<dbReference type="InterPro" id="IPR017937">
    <property type="entry name" value="Thioredoxin_CS"/>
</dbReference>
<keyword evidence="3" id="KW-1015">Disulfide bond</keyword>
<dbReference type="InterPro" id="IPR036249">
    <property type="entry name" value="Thioredoxin-like_sf"/>
</dbReference>
<keyword evidence="7" id="KW-1185">Reference proteome</keyword>
<organism evidence="6 7">
    <name type="scientific">Flammeovirga kamogawensis</name>
    <dbReference type="NCBI Taxonomy" id="373891"/>
    <lineage>
        <taxon>Bacteria</taxon>
        <taxon>Pseudomonadati</taxon>
        <taxon>Bacteroidota</taxon>
        <taxon>Cytophagia</taxon>
        <taxon>Cytophagales</taxon>
        <taxon>Flammeovirgaceae</taxon>
        <taxon>Flammeovirga</taxon>
    </lineage>
</organism>
<evidence type="ECO:0000259" key="5">
    <source>
        <dbReference type="PROSITE" id="PS51352"/>
    </source>
</evidence>
<evidence type="ECO:0000256" key="1">
    <source>
        <dbReference type="ARBA" id="ARBA00022448"/>
    </source>
</evidence>
<keyword evidence="2" id="KW-0249">Electron transport</keyword>
<evidence type="ECO:0000256" key="4">
    <source>
        <dbReference type="ARBA" id="ARBA00023284"/>
    </source>
</evidence>
<dbReference type="Pfam" id="PF00085">
    <property type="entry name" value="Thioredoxin"/>
    <property type="match status" value="1"/>
</dbReference>
<proteinExistence type="predicted"/>
<dbReference type="EMBL" id="CP076128">
    <property type="protein sequence ID" value="QWG06927.1"/>
    <property type="molecule type" value="Genomic_DNA"/>
</dbReference>
<dbReference type="InterPro" id="IPR013766">
    <property type="entry name" value="Thioredoxin_domain"/>
</dbReference>
<feature type="domain" description="Thioredoxin" evidence="5">
    <location>
        <begin position="1"/>
        <end position="110"/>
    </location>
</feature>
<evidence type="ECO:0000313" key="7">
    <source>
        <dbReference type="Proteomes" id="UP000682802"/>
    </source>
</evidence>
<sequence>MFTLPTNFIEIESENDLEKLIKESHKLIVNFSADWCPPCRVMEGTMANLSFELEGKVLIVKIDPEKFPEISKKYLMKTIPFYLGYIDGKLYKKANGVVPIKMLKELVDEK</sequence>
<dbReference type="SUPFAM" id="SSF52833">
    <property type="entry name" value="Thioredoxin-like"/>
    <property type="match status" value="1"/>
</dbReference>
<dbReference type="RefSeq" id="WP_144074329.1">
    <property type="nucleotide sequence ID" value="NZ_CP076128.1"/>
</dbReference>
<dbReference type="CDD" id="cd02947">
    <property type="entry name" value="TRX_family"/>
    <property type="match status" value="1"/>
</dbReference>
<evidence type="ECO:0000256" key="2">
    <source>
        <dbReference type="ARBA" id="ARBA00022982"/>
    </source>
</evidence>
<protein>
    <submittedName>
        <fullName evidence="6">Thioredoxin family protein</fullName>
    </submittedName>
</protein>
<dbReference type="PROSITE" id="PS00194">
    <property type="entry name" value="THIOREDOXIN_1"/>
    <property type="match status" value="1"/>
</dbReference>
<reference evidence="6 7" key="1">
    <citation type="submission" date="2021-05" db="EMBL/GenBank/DDBJ databases">
        <title>Comparative genomic studies on the polysaccharide-degrading batcterial strains of the Flammeovirga genus.</title>
        <authorList>
            <person name="Zewei F."/>
            <person name="Zheng Z."/>
            <person name="Yu L."/>
            <person name="Ruyue G."/>
            <person name="Yanhong M."/>
            <person name="Yuanyuan C."/>
            <person name="Jingyan G."/>
            <person name="Wenjun H."/>
        </authorList>
    </citation>
    <scope>NUCLEOTIDE SEQUENCE [LARGE SCALE GENOMIC DNA]</scope>
    <source>
        <strain evidence="6 7">YS10</strain>
    </source>
</reference>
<evidence type="ECO:0000313" key="6">
    <source>
        <dbReference type="EMBL" id="QWG06927.1"/>
    </source>
</evidence>
<dbReference type="PANTHER" id="PTHR45663:SF11">
    <property type="entry name" value="GEO12009P1"/>
    <property type="match status" value="1"/>
</dbReference>
<evidence type="ECO:0000256" key="3">
    <source>
        <dbReference type="ARBA" id="ARBA00023157"/>
    </source>
</evidence>
<accession>A0ABX8GUL9</accession>
<name>A0ABX8GUL9_9BACT</name>
<gene>
    <name evidence="6" type="ORF">KM029_16700</name>
</gene>
<dbReference type="Gene3D" id="3.40.30.10">
    <property type="entry name" value="Glutaredoxin"/>
    <property type="match status" value="1"/>
</dbReference>
<dbReference type="Proteomes" id="UP000682802">
    <property type="component" value="Chromosome 1"/>
</dbReference>
<dbReference type="PROSITE" id="PS51352">
    <property type="entry name" value="THIOREDOXIN_2"/>
    <property type="match status" value="1"/>
</dbReference>
<dbReference type="PANTHER" id="PTHR45663">
    <property type="entry name" value="GEO12009P1"/>
    <property type="match status" value="1"/>
</dbReference>